<dbReference type="EMBL" id="LPNM01000009">
    <property type="protein sequence ID" value="OEJ83065.1"/>
    <property type="molecule type" value="Genomic_DNA"/>
</dbReference>
<evidence type="ECO:0000256" key="8">
    <source>
        <dbReference type="ARBA" id="ARBA00023204"/>
    </source>
</evidence>
<dbReference type="FunFam" id="1.10.132.60:FF:000007">
    <property type="entry name" value="DNA polymerase"/>
    <property type="match status" value="1"/>
</dbReference>
<protein>
    <recommendedName>
        <fullName evidence="11">DNA polymerase</fullName>
        <ecNumber evidence="11">2.7.7.7</ecNumber>
    </recommendedName>
</protein>
<dbReference type="InterPro" id="IPR006133">
    <property type="entry name" value="DNA-dir_DNA_pol_B_exonuc"/>
</dbReference>
<dbReference type="SUPFAM" id="SSF56672">
    <property type="entry name" value="DNA/RNA polymerases"/>
    <property type="match status" value="1"/>
</dbReference>
<dbReference type="GO" id="GO:0006260">
    <property type="term" value="P:DNA replication"/>
    <property type="evidence" value="ECO:0007669"/>
    <property type="project" value="UniProtKB-KW"/>
</dbReference>
<dbReference type="SUPFAM" id="SSF53098">
    <property type="entry name" value="Ribonuclease H-like"/>
    <property type="match status" value="1"/>
</dbReference>
<dbReference type="InterPro" id="IPR042087">
    <property type="entry name" value="DNA_pol_B_thumb"/>
</dbReference>
<dbReference type="Gene3D" id="1.10.287.690">
    <property type="entry name" value="Helix hairpin bin"/>
    <property type="match status" value="1"/>
</dbReference>
<dbReference type="PANTHER" id="PTHR45812:SF1">
    <property type="entry name" value="DNA POLYMERASE ZETA CATALYTIC SUBUNIT"/>
    <property type="match status" value="1"/>
</dbReference>
<comment type="similarity">
    <text evidence="2 11">Belongs to the DNA polymerase type-B family.</text>
</comment>
<dbReference type="GO" id="GO:0046872">
    <property type="term" value="F:metal ion binding"/>
    <property type="evidence" value="ECO:0007669"/>
    <property type="project" value="UniProtKB-KW"/>
</dbReference>
<keyword evidence="3 11" id="KW-0808">Transferase</keyword>
<dbReference type="InParanoid" id="A0A1E5R830"/>
<evidence type="ECO:0000256" key="2">
    <source>
        <dbReference type="ARBA" id="ARBA00005755"/>
    </source>
</evidence>
<dbReference type="GO" id="GO:0000166">
    <property type="term" value="F:nucleotide binding"/>
    <property type="evidence" value="ECO:0007669"/>
    <property type="project" value="InterPro"/>
</dbReference>
<dbReference type="Gene3D" id="3.30.342.10">
    <property type="entry name" value="DNA Polymerase, chain B, domain 1"/>
    <property type="match status" value="1"/>
</dbReference>
<dbReference type="GO" id="GO:0016035">
    <property type="term" value="C:zeta DNA polymerase complex"/>
    <property type="evidence" value="ECO:0007669"/>
    <property type="project" value="InterPro"/>
</dbReference>
<dbReference type="CDD" id="cd05534">
    <property type="entry name" value="POLBc_zeta"/>
    <property type="match status" value="1"/>
</dbReference>
<keyword evidence="8" id="KW-0234">DNA repair</keyword>
<dbReference type="InterPro" id="IPR030559">
    <property type="entry name" value="PolZ_Rev3"/>
</dbReference>
<evidence type="ECO:0000259" key="15">
    <source>
        <dbReference type="Pfam" id="PF24065"/>
    </source>
</evidence>
<evidence type="ECO:0000256" key="6">
    <source>
        <dbReference type="ARBA" id="ARBA00022763"/>
    </source>
</evidence>
<comment type="subcellular location">
    <subcellularLocation>
        <location evidence="1">Nucleus</location>
    </subcellularLocation>
</comment>
<organism evidence="16 17">
    <name type="scientific">Hanseniaspora osmophila</name>
    <dbReference type="NCBI Taxonomy" id="56408"/>
    <lineage>
        <taxon>Eukaryota</taxon>
        <taxon>Fungi</taxon>
        <taxon>Dikarya</taxon>
        <taxon>Ascomycota</taxon>
        <taxon>Saccharomycotina</taxon>
        <taxon>Saccharomycetes</taxon>
        <taxon>Saccharomycodales</taxon>
        <taxon>Saccharomycodaceae</taxon>
        <taxon>Hanseniaspora</taxon>
    </lineage>
</organism>
<dbReference type="InterPro" id="IPR023211">
    <property type="entry name" value="DNA_pol_palm_dom_sf"/>
</dbReference>
<feature type="domain" description="DNA-directed DNA polymerase family B multifunctional" evidence="12">
    <location>
        <begin position="922"/>
        <end position="1377"/>
    </location>
</feature>
<dbReference type="PROSITE" id="PS00116">
    <property type="entry name" value="DNA_POLYMERASE_B"/>
    <property type="match status" value="1"/>
</dbReference>
<feature type="unsure residue" description="D or N" evidence="16">
    <location>
        <position position="291"/>
    </location>
</feature>
<dbReference type="GO" id="GO:0042276">
    <property type="term" value="P:error-prone translesion synthesis"/>
    <property type="evidence" value="ECO:0007669"/>
    <property type="project" value="TreeGrafter"/>
</dbReference>
<sequence>MSSQPQEDSALKVQLNSYDIYEIEPSKELDANGNGEYTYEQVPVIRIYGSLSSGHNIMMHVHGVFPYMFIKYEETTLANITKNCSHLHDRLEKLLDDYYSSSKGKKKNDKKGKQGDIDFEDDLNGAEVDGNTHVNCTITKKTRMQDVKEPVKKKVYKYIARVEVVKGVPFYCYQVGWHLFYKISLLKQNTMNRLATILRTSKNLFEKKTVNKQQQGMSTDDIKVFEAHIPYFTQFCFDYNLYGCSWIDLSNCYFRFPLLNNQFGLDQLWSKRDLEETLFAQKYEHQYLNTDSYPRMSNSLLEIDVLASFILNRTQLRFEDTHSKIHETSSQDGLSFKNSVSSTEQLWRKMDKQRERLNLSPYLSSALTNTDVAPPLWSDNKTLWENFDRLLKENSSKRQTPLFFDSSFYKHIQTASESVKTLWPKEFEDTSFFTTPFRTSTSSNGRNFGKGLLSSQGSFLEESSFDVSEILARTNETSAPSLARSTHLHKLNKLTRETELIAEQEKIKRKSSFWENPTISHKFLKKRAEANRIDFSNDLLSLYEYKPRALNHKNLNESFESLGIQKIEYKEPFFSNPKDFNEDKKYEYSGKTFPINCTHVRHRKLITFRHTSFERKISSSGTAEKYIYIPEPPSYYRVLESASNSQLLEDGSQIVIAGSNNTKYKYQSFEKSESQSKKSSFYNNLSQLSVEVFVTTTNDLYPDPLKDPVNIIFWRYENDNVSLNYVTEGLLCFEKQASKYQKLYQCCKFQNLKVVFFDDERSLFDALVELVQCLDPDILSGFEIHASSWGYVIKRASAAFDFDIAQELSRVSFKAINKVGDRWGYNHASAIKIVGRHMLNIWRILRKELNLLSYTIENIVYQVLHKRIPHFSYRSLSEMWQTDNFDVVINYWKSRIDFNIQLLGNIDVLPKITEQARLIGIDFYSVIYRGSQFKVESIMGRITRSENYIMLSPTRKEVNTQKPIESISLVIEPASGLYTSPLVVLDFQSLYPSIMIAYNYCYSTILGDVRLMKSNSKTKIGVNDNYCLQENLLNAIGAENINIAPNGVMFVKSSVRKSVLAKMLTNLLDTRIMVKSLMAQLKKHAAGANLVRDLNSMQLALKLILNVTYGYTAASWSGRMPCQEIADAIVETGRETLLKAIKQIEANDKWGAKVVYGDTDSLFVYFPGKTKAEAFAFGREMADAVTNSNPAPVKLKFEKVYLPSLLMAKKRYAGNMFEFEDQLTPKLDAKGIEIIRRDGNPAQQKMVEQCIRLLFSTKDLSQIKAFVQNEFSKIMCGKVLVQDFCFAKEVKLGYYKSEKTMPPGAVLAKKLMEQDNQNEPQYKERVPFVVVKGKKNDLLRDRCIPPLQYLQNMDKFQLDSDYYIIKTLIPPLNRIFNLMGVNVDEWWKEIPKNQSLDDFSSNTIVKQVKLNACLRCGKASSRKICFSCTSDKEYVQEIYPIAKRIEKMDNTLKVCRQCVAVNYCNNNNAKSSNFIHQCNAQTCSVYYQRYKACYMLSNANPRVEIQTITTQESTEKDNLVELSSSFDFDIES</sequence>
<evidence type="ECO:0000256" key="3">
    <source>
        <dbReference type="ARBA" id="ARBA00022679"/>
    </source>
</evidence>
<evidence type="ECO:0000313" key="16">
    <source>
        <dbReference type="EMBL" id="OEJ83065.1"/>
    </source>
</evidence>
<keyword evidence="5" id="KW-0479">Metal-binding</keyword>
<evidence type="ECO:0000256" key="10">
    <source>
        <dbReference type="ARBA" id="ARBA00049244"/>
    </source>
</evidence>
<dbReference type="SMART" id="SM00486">
    <property type="entry name" value="POLBc"/>
    <property type="match status" value="1"/>
</dbReference>
<accession>A0A1E5R830</accession>
<dbReference type="InterPro" id="IPR017964">
    <property type="entry name" value="DNA-dir_DNA_pol_B_CS"/>
</dbReference>
<evidence type="ECO:0000256" key="11">
    <source>
        <dbReference type="RuleBase" id="RU000442"/>
    </source>
</evidence>
<dbReference type="InterPro" id="IPR012337">
    <property type="entry name" value="RNaseH-like_sf"/>
</dbReference>
<dbReference type="FunFam" id="3.30.420.10:FF:000024">
    <property type="entry name" value="DNA polymerase zeta catalytic subunit"/>
    <property type="match status" value="1"/>
</dbReference>
<evidence type="ECO:0000259" key="13">
    <source>
        <dbReference type="Pfam" id="PF03104"/>
    </source>
</evidence>
<feature type="domain" description="DNA polymerase zeta catalytic subunit N-terminal" evidence="15">
    <location>
        <begin position="11"/>
        <end position="62"/>
    </location>
</feature>
<dbReference type="STRING" id="56408.A0A1E5R830"/>
<dbReference type="GO" id="GO:0000724">
    <property type="term" value="P:double-strand break repair via homologous recombination"/>
    <property type="evidence" value="ECO:0007669"/>
    <property type="project" value="TreeGrafter"/>
</dbReference>
<keyword evidence="4 11" id="KW-0548">Nucleotidyltransferase</keyword>
<keyword evidence="7 11" id="KW-0239">DNA-directed DNA polymerase</keyword>
<dbReference type="InterPro" id="IPR056447">
    <property type="entry name" value="REV3_N"/>
</dbReference>
<evidence type="ECO:0000256" key="1">
    <source>
        <dbReference type="ARBA" id="ARBA00004123"/>
    </source>
</evidence>
<dbReference type="EC" id="2.7.7.7" evidence="11"/>
<dbReference type="PRINTS" id="PR00106">
    <property type="entry name" value="DNAPOLB"/>
</dbReference>
<evidence type="ECO:0000313" key="17">
    <source>
        <dbReference type="Proteomes" id="UP000095728"/>
    </source>
</evidence>
<reference evidence="17" key="1">
    <citation type="journal article" date="2016" name="Genome Announc.">
        <title>Genome sequences of three species of Hanseniaspora isolated from spontaneous wine fermentations.</title>
        <authorList>
            <person name="Sternes P.R."/>
            <person name="Lee D."/>
            <person name="Kutyna D.R."/>
            <person name="Borneman A.R."/>
        </authorList>
    </citation>
    <scope>NUCLEOTIDE SEQUENCE [LARGE SCALE GENOMIC DNA]</scope>
    <source>
        <strain evidence="17">AWRI3579</strain>
    </source>
</reference>
<evidence type="ECO:0000259" key="12">
    <source>
        <dbReference type="Pfam" id="PF00136"/>
    </source>
</evidence>
<evidence type="ECO:0000256" key="9">
    <source>
        <dbReference type="ARBA" id="ARBA00023242"/>
    </source>
</evidence>
<comment type="caution">
    <text evidence="16">The sequence shown here is derived from an EMBL/GenBank/DDBJ whole genome shotgun (WGS) entry which is preliminary data.</text>
</comment>
<feature type="domain" description="DNA-directed DNA polymerase family B exonuclease" evidence="13">
    <location>
        <begin position="739"/>
        <end position="859"/>
    </location>
</feature>
<keyword evidence="9" id="KW-0539">Nucleus</keyword>
<keyword evidence="6" id="KW-0227">DNA damage</keyword>
<dbReference type="GO" id="GO:0003677">
    <property type="term" value="F:DNA binding"/>
    <property type="evidence" value="ECO:0007669"/>
    <property type="project" value="UniProtKB-KW"/>
</dbReference>
<evidence type="ECO:0000259" key="14">
    <source>
        <dbReference type="Pfam" id="PF24055"/>
    </source>
</evidence>
<keyword evidence="11" id="KW-0235">DNA replication</keyword>
<name>A0A1E5R830_9ASCO</name>
<dbReference type="OrthoDB" id="2414538at2759"/>
<dbReference type="PANTHER" id="PTHR45812">
    <property type="entry name" value="DNA POLYMERASE ZETA CATALYTIC SUBUNIT"/>
    <property type="match status" value="1"/>
</dbReference>
<evidence type="ECO:0000256" key="7">
    <source>
        <dbReference type="ARBA" id="ARBA00022932"/>
    </source>
</evidence>
<dbReference type="GO" id="GO:0003887">
    <property type="term" value="F:DNA-directed DNA polymerase activity"/>
    <property type="evidence" value="ECO:0007669"/>
    <property type="project" value="UniProtKB-KW"/>
</dbReference>
<dbReference type="Pfam" id="PF00136">
    <property type="entry name" value="DNA_pol_B"/>
    <property type="match status" value="1"/>
</dbReference>
<dbReference type="InterPro" id="IPR006134">
    <property type="entry name" value="DNA-dir_DNA_pol_B_multi_dom"/>
</dbReference>
<dbReference type="Pfam" id="PF24055">
    <property type="entry name" value="POL3_N"/>
    <property type="match status" value="1"/>
</dbReference>
<gene>
    <name evidence="16" type="ORF">AWRI3579_g3441</name>
</gene>
<dbReference type="Gene3D" id="1.10.132.60">
    <property type="entry name" value="DNA polymerase family B, C-terminal domain"/>
    <property type="match status" value="1"/>
</dbReference>
<evidence type="ECO:0000256" key="4">
    <source>
        <dbReference type="ARBA" id="ARBA00022695"/>
    </source>
</evidence>
<dbReference type="GO" id="GO:0005634">
    <property type="term" value="C:nucleus"/>
    <property type="evidence" value="ECO:0007669"/>
    <property type="project" value="UniProtKB-SubCell"/>
</dbReference>
<dbReference type="Pfam" id="PF24065">
    <property type="entry name" value="REV3_N"/>
    <property type="match status" value="1"/>
</dbReference>
<keyword evidence="11" id="KW-0238">DNA-binding</keyword>
<dbReference type="FunCoup" id="A0A1E5R830">
    <property type="interactions" value="696"/>
</dbReference>
<dbReference type="InterPro" id="IPR043502">
    <property type="entry name" value="DNA/RNA_pol_sf"/>
</dbReference>
<evidence type="ECO:0000256" key="5">
    <source>
        <dbReference type="ARBA" id="ARBA00022723"/>
    </source>
</evidence>
<feature type="domain" description="DNA polymerase delta/zeta catalytic subunit N-terminal" evidence="14">
    <location>
        <begin position="147"/>
        <end position="190"/>
    </location>
</feature>
<dbReference type="InterPro" id="IPR036397">
    <property type="entry name" value="RNaseH_sf"/>
</dbReference>
<dbReference type="CDD" id="cd05778">
    <property type="entry name" value="DNA_polB_zeta_exo"/>
    <property type="match status" value="1"/>
</dbReference>
<proteinExistence type="inferred from homology"/>
<dbReference type="Pfam" id="PF03104">
    <property type="entry name" value="DNA_pol_B_exo1"/>
    <property type="match status" value="1"/>
</dbReference>
<dbReference type="Proteomes" id="UP000095728">
    <property type="component" value="Unassembled WGS sequence"/>
</dbReference>
<dbReference type="Gene3D" id="3.90.1600.10">
    <property type="entry name" value="Palm domain of DNA polymerase"/>
    <property type="match status" value="1"/>
</dbReference>
<dbReference type="Gene3D" id="3.30.420.10">
    <property type="entry name" value="Ribonuclease H-like superfamily/Ribonuclease H"/>
    <property type="match status" value="1"/>
</dbReference>
<keyword evidence="17" id="KW-1185">Reference proteome</keyword>
<comment type="catalytic activity">
    <reaction evidence="10 11">
        <text>DNA(n) + a 2'-deoxyribonucleoside 5'-triphosphate = DNA(n+1) + diphosphate</text>
        <dbReference type="Rhea" id="RHEA:22508"/>
        <dbReference type="Rhea" id="RHEA-COMP:17339"/>
        <dbReference type="Rhea" id="RHEA-COMP:17340"/>
        <dbReference type="ChEBI" id="CHEBI:33019"/>
        <dbReference type="ChEBI" id="CHEBI:61560"/>
        <dbReference type="ChEBI" id="CHEBI:173112"/>
        <dbReference type="EC" id="2.7.7.7"/>
    </reaction>
</comment>
<dbReference type="InterPro" id="IPR006172">
    <property type="entry name" value="DNA-dir_DNA_pol_B"/>
</dbReference>
<dbReference type="InterPro" id="IPR056435">
    <property type="entry name" value="DPOD/Z_N"/>
</dbReference>